<accession>A0A914PV74</accession>
<keyword evidence="1" id="KW-1185">Reference proteome</keyword>
<sequence length="145" mass="16921">MLVFNRDFIFSSNELNEILKRIDLPKESGLEVKITNCDGKSLIGTLPNDSNVIEIIKSLNYRFSDNPNRFFMYWNTALSIEMPLISSLMKKRASVKYYLIQICNGDIALKHYTQIRDYDYLIAEMFFEDENDGFYFTENGIIGVE</sequence>
<evidence type="ECO:0000313" key="2">
    <source>
        <dbReference type="WBParaSite" id="PDA_v2.g18741.t1"/>
    </source>
</evidence>
<evidence type="ECO:0000313" key="1">
    <source>
        <dbReference type="Proteomes" id="UP000887578"/>
    </source>
</evidence>
<dbReference type="AlphaFoldDB" id="A0A914PV74"/>
<proteinExistence type="predicted"/>
<name>A0A914PV74_9BILA</name>
<protein>
    <submittedName>
        <fullName evidence="2">Uncharacterized protein</fullName>
    </submittedName>
</protein>
<organism evidence="1 2">
    <name type="scientific">Panagrolaimus davidi</name>
    <dbReference type="NCBI Taxonomy" id="227884"/>
    <lineage>
        <taxon>Eukaryota</taxon>
        <taxon>Metazoa</taxon>
        <taxon>Ecdysozoa</taxon>
        <taxon>Nematoda</taxon>
        <taxon>Chromadorea</taxon>
        <taxon>Rhabditida</taxon>
        <taxon>Tylenchina</taxon>
        <taxon>Panagrolaimomorpha</taxon>
        <taxon>Panagrolaimoidea</taxon>
        <taxon>Panagrolaimidae</taxon>
        <taxon>Panagrolaimus</taxon>
    </lineage>
</organism>
<dbReference type="Proteomes" id="UP000887578">
    <property type="component" value="Unplaced"/>
</dbReference>
<reference evidence="2" key="1">
    <citation type="submission" date="2022-11" db="UniProtKB">
        <authorList>
            <consortium name="WormBaseParasite"/>
        </authorList>
    </citation>
    <scope>IDENTIFICATION</scope>
</reference>
<dbReference type="WBParaSite" id="PDA_v2.g18741.t1">
    <property type="protein sequence ID" value="PDA_v2.g18741.t1"/>
    <property type="gene ID" value="PDA_v2.g18741"/>
</dbReference>